<sequence>MAVAHFRIRTAVQPAGGDATLTVPDALDGVDFRFVLVRDGGEEALIRVDQPADVLKRLANAPGMTRLTAKQLTAARADYPAPCRKQLYTEDRTITTFQTVRSGFYLIDVPVLE</sequence>
<name>A0A7W7H532_9ACTN</name>
<proteinExistence type="predicted"/>
<dbReference type="Proteomes" id="UP000546162">
    <property type="component" value="Unassembled WGS sequence"/>
</dbReference>
<dbReference type="RefSeq" id="WP_185044281.1">
    <property type="nucleotide sequence ID" value="NZ_BAABFG010000005.1"/>
</dbReference>
<organism evidence="1 2">
    <name type="scientific">Actinoplanes octamycinicus</name>
    <dbReference type="NCBI Taxonomy" id="135948"/>
    <lineage>
        <taxon>Bacteria</taxon>
        <taxon>Bacillati</taxon>
        <taxon>Actinomycetota</taxon>
        <taxon>Actinomycetes</taxon>
        <taxon>Micromonosporales</taxon>
        <taxon>Micromonosporaceae</taxon>
        <taxon>Actinoplanes</taxon>
    </lineage>
</organism>
<accession>A0A7W7H532</accession>
<evidence type="ECO:0000313" key="1">
    <source>
        <dbReference type="EMBL" id="MBB4744068.1"/>
    </source>
</evidence>
<evidence type="ECO:0000313" key="2">
    <source>
        <dbReference type="Proteomes" id="UP000546162"/>
    </source>
</evidence>
<protein>
    <submittedName>
        <fullName evidence="1">Uncharacterized protein</fullName>
    </submittedName>
</protein>
<dbReference type="EMBL" id="JACHNB010000001">
    <property type="protein sequence ID" value="MBB4744068.1"/>
    <property type="molecule type" value="Genomic_DNA"/>
</dbReference>
<gene>
    <name evidence="1" type="ORF">BJY16_007527</name>
</gene>
<keyword evidence="2" id="KW-1185">Reference proteome</keyword>
<dbReference type="AlphaFoldDB" id="A0A7W7H532"/>
<reference evidence="1 2" key="1">
    <citation type="submission" date="2020-08" db="EMBL/GenBank/DDBJ databases">
        <title>Sequencing the genomes of 1000 actinobacteria strains.</title>
        <authorList>
            <person name="Klenk H.-P."/>
        </authorList>
    </citation>
    <scope>NUCLEOTIDE SEQUENCE [LARGE SCALE GENOMIC DNA]</scope>
    <source>
        <strain evidence="1 2">DSM 45809</strain>
    </source>
</reference>
<comment type="caution">
    <text evidence="1">The sequence shown here is derived from an EMBL/GenBank/DDBJ whole genome shotgun (WGS) entry which is preliminary data.</text>
</comment>